<dbReference type="WBParaSite" id="scf7180000418578.g2601">
    <property type="protein sequence ID" value="scf7180000418578.g2601"/>
    <property type="gene ID" value="scf7180000418578.g2601"/>
</dbReference>
<evidence type="ECO:0000313" key="2">
    <source>
        <dbReference type="Proteomes" id="UP000887560"/>
    </source>
</evidence>
<keyword evidence="2" id="KW-1185">Reference proteome</keyword>
<evidence type="ECO:0000256" key="1">
    <source>
        <dbReference type="SAM" id="Phobius"/>
    </source>
</evidence>
<feature type="transmembrane region" description="Helical" evidence="1">
    <location>
        <begin position="82"/>
        <end position="106"/>
    </location>
</feature>
<feature type="transmembrane region" description="Helical" evidence="1">
    <location>
        <begin position="51"/>
        <end position="70"/>
    </location>
</feature>
<reference evidence="3" key="1">
    <citation type="submission" date="2022-11" db="UniProtKB">
        <authorList>
            <consortium name="WormBaseParasite"/>
        </authorList>
    </citation>
    <scope>IDENTIFICATION</scope>
</reference>
<evidence type="ECO:0000313" key="3">
    <source>
        <dbReference type="WBParaSite" id="scf7180000418578.g2601"/>
    </source>
</evidence>
<keyword evidence="1" id="KW-0472">Membrane</keyword>
<organism evidence="2 3">
    <name type="scientific">Meloidogyne floridensis</name>
    <dbReference type="NCBI Taxonomy" id="298350"/>
    <lineage>
        <taxon>Eukaryota</taxon>
        <taxon>Metazoa</taxon>
        <taxon>Ecdysozoa</taxon>
        <taxon>Nematoda</taxon>
        <taxon>Chromadorea</taxon>
        <taxon>Rhabditida</taxon>
        <taxon>Tylenchina</taxon>
        <taxon>Tylenchomorpha</taxon>
        <taxon>Tylenchoidea</taxon>
        <taxon>Meloidogynidae</taxon>
        <taxon>Meloidogyninae</taxon>
        <taxon>Meloidogyne</taxon>
    </lineage>
</organism>
<sequence>MTSVALANQIQFYIGVDRLLSVAFPIWPTMCDTLSMVQPEIKEETLITSNIYNLLTIACYITIWILMAIRKEQSSINKHIDSYVIVPALLLYVVSAGSNLPVLFAFSADYNKAFKNTFKHLFCGKPVQQTIVASSSNRNARIGIMRERNNNRGNLSQIVEPIRHFA</sequence>
<keyword evidence="1" id="KW-0812">Transmembrane</keyword>
<accession>A0A915NMX2</accession>
<keyword evidence="1" id="KW-1133">Transmembrane helix</keyword>
<dbReference type="AlphaFoldDB" id="A0A915NMX2"/>
<dbReference type="SUPFAM" id="SSF81321">
    <property type="entry name" value="Family A G protein-coupled receptor-like"/>
    <property type="match status" value="1"/>
</dbReference>
<dbReference type="Proteomes" id="UP000887560">
    <property type="component" value="Unplaced"/>
</dbReference>
<protein>
    <submittedName>
        <fullName evidence="3">Serpentine receptor class gamma</fullName>
    </submittedName>
</protein>
<name>A0A915NMX2_9BILA</name>
<proteinExistence type="predicted"/>